<reference evidence="1" key="2">
    <citation type="journal article" date="2015" name="Data Brief">
        <title>Shoot transcriptome of the giant reed, Arundo donax.</title>
        <authorList>
            <person name="Barrero R.A."/>
            <person name="Guerrero F.D."/>
            <person name="Moolhuijzen P."/>
            <person name="Goolsby J.A."/>
            <person name="Tidwell J."/>
            <person name="Bellgard S.E."/>
            <person name="Bellgard M.I."/>
        </authorList>
    </citation>
    <scope>NUCLEOTIDE SEQUENCE</scope>
    <source>
        <tissue evidence="1">Shoot tissue taken approximately 20 cm above the soil surface</tissue>
    </source>
</reference>
<dbReference type="EMBL" id="GBRH01182651">
    <property type="protein sequence ID" value="JAE15245.1"/>
    <property type="molecule type" value="Transcribed_RNA"/>
</dbReference>
<evidence type="ECO:0000313" key="1">
    <source>
        <dbReference type="EMBL" id="JAE15245.1"/>
    </source>
</evidence>
<sequence>MLGAERKCLVEQALEKMLYGTDKLSISEDTADMFSIIYKDIVVLVLHNDGLKTNTQINIKTIADESSV</sequence>
<reference evidence="1" key="1">
    <citation type="submission" date="2014-09" db="EMBL/GenBank/DDBJ databases">
        <authorList>
            <person name="Magalhaes I.L.F."/>
            <person name="Oliveira U."/>
            <person name="Santos F.R."/>
            <person name="Vidigal T.H.D.A."/>
            <person name="Brescovit A.D."/>
            <person name="Santos A.J."/>
        </authorList>
    </citation>
    <scope>NUCLEOTIDE SEQUENCE</scope>
    <source>
        <tissue evidence="1">Shoot tissue taken approximately 20 cm above the soil surface</tissue>
    </source>
</reference>
<accession>A0A0A9FQY2</accession>
<dbReference type="AlphaFoldDB" id="A0A0A9FQY2"/>
<name>A0A0A9FQY2_ARUDO</name>
<proteinExistence type="predicted"/>
<protein>
    <submittedName>
        <fullName evidence="1">Uncharacterized protein</fullName>
    </submittedName>
</protein>
<organism evidence="1">
    <name type="scientific">Arundo donax</name>
    <name type="common">Giant reed</name>
    <name type="synonym">Donax arundinaceus</name>
    <dbReference type="NCBI Taxonomy" id="35708"/>
    <lineage>
        <taxon>Eukaryota</taxon>
        <taxon>Viridiplantae</taxon>
        <taxon>Streptophyta</taxon>
        <taxon>Embryophyta</taxon>
        <taxon>Tracheophyta</taxon>
        <taxon>Spermatophyta</taxon>
        <taxon>Magnoliopsida</taxon>
        <taxon>Liliopsida</taxon>
        <taxon>Poales</taxon>
        <taxon>Poaceae</taxon>
        <taxon>PACMAD clade</taxon>
        <taxon>Arundinoideae</taxon>
        <taxon>Arundineae</taxon>
        <taxon>Arundo</taxon>
    </lineage>
</organism>